<dbReference type="EMBL" id="JAEAGR010000003">
    <property type="protein sequence ID" value="MBH1940159.1"/>
    <property type="molecule type" value="Genomic_DNA"/>
</dbReference>
<dbReference type="AlphaFoldDB" id="A0A8J7HCS0"/>
<evidence type="ECO:0000313" key="4">
    <source>
        <dbReference type="Proteomes" id="UP000623269"/>
    </source>
</evidence>
<dbReference type="Pfam" id="PF13690">
    <property type="entry name" value="CheX"/>
    <property type="match status" value="1"/>
</dbReference>
<comment type="caution">
    <text evidence="3">The sequence shown here is derived from an EMBL/GenBank/DDBJ whole genome shotgun (WGS) entry which is preliminary data.</text>
</comment>
<gene>
    <name evidence="3" type="ORF">I5677_04525</name>
</gene>
<dbReference type="InterPro" id="IPR028051">
    <property type="entry name" value="CheX-like_dom"/>
</dbReference>
<dbReference type="RefSeq" id="WP_197660377.1">
    <property type="nucleotide sequence ID" value="NZ_JAEAGR010000003.1"/>
</dbReference>
<dbReference type="Proteomes" id="UP000623269">
    <property type="component" value="Unassembled WGS sequence"/>
</dbReference>
<proteinExistence type="predicted"/>
<dbReference type="GO" id="GO:0006935">
    <property type="term" value="P:chemotaxis"/>
    <property type="evidence" value="ECO:0007669"/>
    <property type="project" value="UniProtKB-KW"/>
</dbReference>
<dbReference type="SUPFAM" id="SSF103039">
    <property type="entry name" value="CheC-like"/>
    <property type="match status" value="1"/>
</dbReference>
<reference evidence="3" key="1">
    <citation type="submission" date="2020-12" db="EMBL/GenBank/DDBJ databases">
        <title>M. sibirica DSM 26468T genome.</title>
        <authorList>
            <person name="Thieme N."/>
            <person name="Rettenmaier R."/>
            <person name="Zverlov V."/>
            <person name="Liebl W."/>
        </authorList>
    </citation>
    <scope>NUCLEOTIDE SEQUENCE</scope>
    <source>
        <strain evidence="3">DSM 26468</strain>
    </source>
</reference>
<dbReference type="InterPro" id="IPR028976">
    <property type="entry name" value="CheC-like_sf"/>
</dbReference>
<keyword evidence="4" id="KW-1185">Reference proteome</keyword>
<organism evidence="3 4">
    <name type="scientific">Mobilitalea sibirica</name>
    <dbReference type="NCBI Taxonomy" id="1462919"/>
    <lineage>
        <taxon>Bacteria</taxon>
        <taxon>Bacillati</taxon>
        <taxon>Bacillota</taxon>
        <taxon>Clostridia</taxon>
        <taxon>Lachnospirales</taxon>
        <taxon>Lachnospiraceae</taxon>
        <taxon>Mobilitalea</taxon>
    </lineage>
</organism>
<sequence length="295" mass="33534">MFGQYFGSYLVDKNKISQSQFDEVIKEQQNSRVKLGLIAVAEKLLTTKQAQEVNELQKQMDRRFGDIAIDKGYLLTEEVNYLLNMQGNPYLKFVQALTENHIMTIDEIEIYLEAYKSDHNFSDSEIDALKSGDIDRIIPVFVDTDIPFGGECISIAIRNIVRFIHNNIMLKKAYMVKEYSFGNLGYQQVVGDHDIFLGFASKGDELLTIANPFAKEEFTEMNEDSFDSVCEFINCINGLFASKLSNDDIHIDMTPPLFYKDKTLASKGDIYVVPVVIEGKQSDLLVVVDNKVEIN</sequence>
<feature type="domain" description="Chemotaxis phosphatase CheX-like" evidence="2">
    <location>
        <begin position="187"/>
        <end position="265"/>
    </location>
</feature>
<evidence type="ECO:0000313" key="3">
    <source>
        <dbReference type="EMBL" id="MBH1940159.1"/>
    </source>
</evidence>
<evidence type="ECO:0000259" key="2">
    <source>
        <dbReference type="Pfam" id="PF13690"/>
    </source>
</evidence>
<keyword evidence="1" id="KW-0145">Chemotaxis</keyword>
<protein>
    <submittedName>
        <fullName evidence="3">Chemotaxis protein CheX</fullName>
    </submittedName>
</protein>
<dbReference type="Gene3D" id="3.40.1550.10">
    <property type="entry name" value="CheC-like"/>
    <property type="match status" value="1"/>
</dbReference>
<evidence type="ECO:0000256" key="1">
    <source>
        <dbReference type="ARBA" id="ARBA00022500"/>
    </source>
</evidence>
<accession>A0A8J7HCS0</accession>
<name>A0A8J7HCS0_9FIRM</name>